<evidence type="ECO:0008006" key="6">
    <source>
        <dbReference type="Google" id="ProtNLM"/>
    </source>
</evidence>
<keyword evidence="5" id="KW-1185">Reference proteome</keyword>
<dbReference type="InterPro" id="IPR036514">
    <property type="entry name" value="SGNH_hydro_sf"/>
</dbReference>
<feature type="signal peptide" evidence="3">
    <location>
        <begin position="1"/>
        <end position="23"/>
    </location>
</feature>
<evidence type="ECO:0000256" key="1">
    <source>
        <dbReference type="ARBA" id="ARBA00008668"/>
    </source>
</evidence>
<proteinExistence type="inferred from homology"/>
<organism evidence="4 5">
    <name type="scientific">Escallonia herrerae</name>
    <dbReference type="NCBI Taxonomy" id="1293975"/>
    <lineage>
        <taxon>Eukaryota</taxon>
        <taxon>Viridiplantae</taxon>
        <taxon>Streptophyta</taxon>
        <taxon>Embryophyta</taxon>
        <taxon>Tracheophyta</taxon>
        <taxon>Spermatophyta</taxon>
        <taxon>Magnoliopsida</taxon>
        <taxon>eudicotyledons</taxon>
        <taxon>Gunneridae</taxon>
        <taxon>Pentapetalae</taxon>
        <taxon>asterids</taxon>
        <taxon>campanulids</taxon>
        <taxon>Escalloniales</taxon>
        <taxon>Escalloniaceae</taxon>
        <taxon>Escallonia</taxon>
    </lineage>
</organism>
<dbReference type="InterPro" id="IPR035669">
    <property type="entry name" value="SGNH_plant_lipase-like"/>
</dbReference>
<dbReference type="Proteomes" id="UP001188597">
    <property type="component" value="Unassembled WGS sequence"/>
</dbReference>
<keyword evidence="2 3" id="KW-0732">Signal</keyword>
<gene>
    <name evidence="4" type="ORF">RJ639_001608</name>
</gene>
<dbReference type="SUPFAM" id="SSF52266">
    <property type="entry name" value="SGNH hydrolase"/>
    <property type="match status" value="1"/>
</dbReference>
<name>A0AA88XRA7_9ASTE</name>
<dbReference type="EMBL" id="JAVXUP010000009">
    <property type="protein sequence ID" value="KAK3043175.1"/>
    <property type="molecule type" value="Genomic_DNA"/>
</dbReference>
<dbReference type="GO" id="GO:0016298">
    <property type="term" value="F:lipase activity"/>
    <property type="evidence" value="ECO:0007669"/>
    <property type="project" value="InterPro"/>
</dbReference>
<dbReference type="PROSITE" id="PS01098">
    <property type="entry name" value="LIPASE_GDSL_SER"/>
    <property type="match status" value="2"/>
</dbReference>
<evidence type="ECO:0000256" key="2">
    <source>
        <dbReference type="ARBA" id="ARBA00022729"/>
    </source>
</evidence>
<comment type="caution">
    <text evidence="4">The sequence shown here is derived from an EMBL/GenBank/DDBJ whole genome shotgun (WGS) entry which is preliminary data.</text>
</comment>
<dbReference type="PANTHER" id="PTHR45966:SF34">
    <property type="entry name" value="GDSL-LIKE LIPASE_ACYLHYDROLASE"/>
    <property type="match status" value="1"/>
</dbReference>
<dbReference type="InterPro" id="IPR008265">
    <property type="entry name" value="Lipase_GDSL_AS"/>
</dbReference>
<sequence length="665" mass="73085">MATSDLYFFALLMLAISATGCLGGEHGRDGKHVPLFVFGDSLFDAGNNNYINSIPALRANFWPYGETFFKYPTGRFCDGRLIPDFIAEYAKLPLIPPYLQPGNHQFGYGVNFASAGAGALDETFPGLVISLNTQLIYFKDVGKQLMHKLGAEEALQLLSKAVYLSSIGINDYVRLISVNSSSSHKHEFVNMVIGNLTVVIKEIYKHGGRNFGFLGLGAAGCLPALRNATGHCNEELTAVLKLHNKALCNILHKLERQLKGFTYSYFDFYTVSLDLIDNPSKYGLKEGKSACCGSGPYRGINSCGGKRGIAEYKLCANAILAISATGCLGREHRHDGKHVPLFVFGDSLFDAGNNNYINSIPAARANFWPYGETFFKYPTGRFCDGRLIPDFIAEYAKLPLIPPYLQPGNHQLSYGVNFASAGAGALDETFPGLVISLNTQLTYFTDVEKQLMHKLGAEEAKQLLSKAVYLFSIGSNDYGRLISMNSSSSHKHEFVNMVIGNLTVVIKEIYKQGGRNFGFLNLGAAGCLPASRNASGHCKEELTPVLKLHNEALYNILHKLERQLKGFTYSYFDFYTVSLDLNNPSKYGLKEGKSACCGSGPYLGINSCGGKRGISEYKLCANASEFVFFDSNHPTEAANYQVAKLIWSGNRTISWPYNLKKLFKA</sequence>
<protein>
    <recommendedName>
        <fullName evidence="6">GDSL esterase/lipase 1-like</fullName>
    </recommendedName>
</protein>
<dbReference type="FunFam" id="3.40.50.1110:FF:000003">
    <property type="entry name" value="GDSL esterase/lipase APG"/>
    <property type="match status" value="2"/>
</dbReference>
<dbReference type="AlphaFoldDB" id="A0AA88XRA7"/>
<evidence type="ECO:0000256" key="3">
    <source>
        <dbReference type="SAM" id="SignalP"/>
    </source>
</evidence>
<dbReference type="GO" id="GO:0006629">
    <property type="term" value="P:lipid metabolic process"/>
    <property type="evidence" value="ECO:0007669"/>
    <property type="project" value="InterPro"/>
</dbReference>
<dbReference type="InterPro" id="IPR001087">
    <property type="entry name" value="GDSL"/>
</dbReference>
<evidence type="ECO:0000313" key="5">
    <source>
        <dbReference type="Proteomes" id="UP001188597"/>
    </source>
</evidence>
<dbReference type="Pfam" id="PF00657">
    <property type="entry name" value="Lipase_GDSL"/>
    <property type="match status" value="2"/>
</dbReference>
<reference evidence="4" key="1">
    <citation type="submission" date="2022-12" db="EMBL/GenBank/DDBJ databases">
        <title>Draft genome assemblies for two species of Escallonia (Escalloniales).</title>
        <authorList>
            <person name="Chanderbali A."/>
            <person name="Dervinis C."/>
            <person name="Anghel I."/>
            <person name="Soltis D."/>
            <person name="Soltis P."/>
            <person name="Zapata F."/>
        </authorList>
    </citation>
    <scope>NUCLEOTIDE SEQUENCE</scope>
    <source>
        <strain evidence="4">UCBG64.0493</strain>
        <tissue evidence="4">Leaf</tissue>
    </source>
</reference>
<dbReference type="Gene3D" id="3.40.50.1110">
    <property type="entry name" value="SGNH hydrolase"/>
    <property type="match status" value="2"/>
</dbReference>
<feature type="chain" id="PRO_5041645830" description="GDSL esterase/lipase 1-like" evidence="3">
    <location>
        <begin position="24"/>
        <end position="665"/>
    </location>
</feature>
<dbReference type="PANTHER" id="PTHR45966">
    <property type="entry name" value="GDSL-LIKE LIPASE/ACYLHYDROLASE"/>
    <property type="match status" value="1"/>
</dbReference>
<accession>A0AA88XRA7</accession>
<comment type="similarity">
    <text evidence="1">Belongs to the 'GDSL' lipolytic enzyme family.</text>
</comment>
<dbReference type="CDD" id="cd01837">
    <property type="entry name" value="SGNH_plant_lipase_like"/>
    <property type="match status" value="2"/>
</dbReference>
<evidence type="ECO:0000313" key="4">
    <source>
        <dbReference type="EMBL" id="KAK3043175.1"/>
    </source>
</evidence>
<dbReference type="InterPro" id="IPR044552">
    <property type="entry name" value="GLIP1-5/GLL25"/>
</dbReference>